<evidence type="ECO:0000256" key="1">
    <source>
        <dbReference type="SAM" id="Phobius"/>
    </source>
</evidence>
<keyword evidence="1" id="KW-0472">Membrane</keyword>
<sequence>MDSAQLVLFAVPATTWLLSALHILWDRFAFTGI</sequence>
<keyword evidence="1" id="KW-1133">Transmembrane helix</keyword>
<name>A0A382TPT3_9ZZZZ</name>
<dbReference type="EMBL" id="UINC01138059">
    <property type="protein sequence ID" value="SVD23775.1"/>
    <property type="molecule type" value="Genomic_DNA"/>
</dbReference>
<keyword evidence="1" id="KW-0812">Transmembrane</keyword>
<feature type="transmembrane region" description="Helical" evidence="1">
    <location>
        <begin position="6"/>
        <end position="25"/>
    </location>
</feature>
<organism evidence="2">
    <name type="scientific">marine metagenome</name>
    <dbReference type="NCBI Taxonomy" id="408172"/>
    <lineage>
        <taxon>unclassified sequences</taxon>
        <taxon>metagenomes</taxon>
        <taxon>ecological metagenomes</taxon>
    </lineage>
</organism>
<reference evidence="2" key="1">
    <citation type="submission" date="2018-05" db="EMBL/GenBank/DDBJ databases">
        <authorList>
            <person name="Lanie J.A."/>
            <person name="Ng W.-L."/>
            <person name="Kazmierczak K.M."/>
            <person name="Andrzejewski T.M."/>
            <person name="Davidsen T.M."/>
            <person name="Wayne K.J."/>
            <person name="Tettelin H."/>
            <person name="Glass J.I."/>
            <person name="Rusch D."/>
            <person name="Podicherti R."/>
            <person name="Tsui H.-C.T."/>
            <person name="Winkler M.E."/>
        </authorList>
    </citation>
    <scope>NUCLEOTIDE SEQUENCE</scope>
</reference>
<accession>A0A382TPT3</accession>
<evidence type="ECO:0000313" key="2">
    <source>
        <dbReference type="EMBL" id="SVD23775.1"/>
    </source>
</evidence>
<protein>
    <submittedName>
        <fullName evidence="2">Uncharacterized protein</fullName>
    </submittedName>
</protein>
<gene>
    <name evidence="2" type="ORF">METZ01_LOCUS376629</name>
</gene>
<dbReference type="AlphaFoldDB" id="A0A382TPT3"/>
<proteinExistence type="predicted"/>